<dbReference type="Proteomes" id="UP001482620">
    <property type="component" value="Unassembled WGS sequence"/>
</dbReference>
<feature type="non-terminal residue" evidence="2">
    <location>
        <position position="131"/>
    </location>
</feature>
<dbReference type="SUPFAM" id="SSF47266">
    <property type="entry name" value="4-helical cytokines"/>
    <property type="match status" value="1"/>
</dbReference>
<comment type="caution">
    <text evidence="2">The sequence shown here is derived from an EMBL/GenBank/DDBJ whole genome shotgun (WGS) entry which is preliminary data.</text>
</comment>
<dbReference type="InterPro" id="IPR009079">
    <property type="entry name" value="4_helix_cytokine-like_core"/>
</dbReference>
<sequence>MLAAALPLCVPGAPLKDPSTDPTPAESSGEEDEEEGIVKTWRTVISFAERHKKEFEDEFQGNAEFHSLVNNSFPVFPKTFLSKEACFQKLVQGLLKYTVLLKHVDREYHNSSIVTGVNEAIPRLIKQIIAN</sequence>
<organism evidence="2 3">
    <name type="scientific">Ilyodon furcidens</name>
    <name type="common">goldbreast splitfin</name>
    <dbReference type="NCBI Taxonomy" id="33524"/>
    <lineage>
        <taxon>Eukaryota</taxon>
        <taxon>Metazoa</taxon>
        <taxon>Chordata</taxon>
        <taxon>Craniata</taxon>
        <taxon>Vertebrata</taxon>
        <taxon>Euteleostomi</taxon>
        <taxon>Actinopterygii</taxon>
        <taxon>Neopterygii</taxon>
        <taxon>Teleostei</taxon>
        <taxon>Neoteleostei</taxon>
        <taxon>Acanthomorphata</taxon>
        <taxon>Ovalentaria</taxon>
        <taxon>Atherinomorphae</taxon>
        <taxon>Cyprinodontiformes</taxon>
        <taxon>Goodeidae</taxon>
        <taxon>Ilyodon</taxon>
    </lineage>
</organism>
<proteinExistence type="predicted"/>
<dbReference type="Gene3D" id="1.20.1250.10">
    <property type="match status" value="1"/>
</dbReference>
<evidence type="ECO:0008006" key="4">
    <source>
        <dbReference type="Google" id="ProtNLM"/>
    </source>
</evidence>
<dbReference type="EMBL" id="JAHRIQ010083670">
    <property type="protein sequence ID" value="MEQ2248819.1"/>
    <property type="molecule type" value="Genomic_DNA"/>
</dbReference>
<name>A0ABV0UVT0_9TELE</name>
<evidence type="ECO:0000313" key="2">
    <source>
        <dbReference type="EMBL" id="MEQ2248819.1"/>
    </source>
</evidence>
<evidence type="ECO:0000313" key="3">
    <source>
        <dbReference type="Proteomes" id="UP001482620"/>
    </source>
</evidence>
<evidence type="ECO:0000256" key="1">
    <source>
        <dbReference type="SAM" id="MobiDB-lite"/>
    </source>
</evidence>
<protein>
    <recommendedName>
        <fullName evidence="4">Interleukin-6</fullName>
    </recommendedName>
</protein>
<reference evidence="2 3" key="1">
    <citation type="submission" date="2021-06" db="EMBL/GenBank/DDBJ databases">
        <authorList>
            <person name="Palmer J.M."/>
        </authorList>
    </citation>
    <scope>NUCLEOTIDE SEQUENCE [LARGE SCALE GENOMIC DNA]</scope>
    <source>
        <strain evidence="3">if_2019</strain>
        <tissue evidence="2">Muscle</tissue>
    </source>
</reference>
<gene>
    <name evidence="2" type="ORF">ILYODFUR_022936</name>
</gene>
<feature type="region of interest" description="Disordered" evidence="1">
    <location>
        <begin position="13"/>
        <end position="36"/>
    </location>
</feature>
<accession>A0ABV0UVT0</accession>
<keyword evidence="3" id="KW-1185">Reference proteome</keyword>